<comment type="caution">
    <text evidence="2">The sequence shown here is derived from an EMBL/GenBank/DDBJ whole genome shotgun (WGS) entry which is preliminary data.</text>
</comment>
<proteinExistence type="predicted"/>
<evidence type="ECO:0000313" key="2">
    <source>
        <dbReference type="EMBL" id="PNH12719.1"/>
    </source>
</evidence>
<feature type="region of interest" description="Disordered" evidence="1">
    <location>
        <begin position="1"/>
        <end position="24"/>
    </location>
</feature>
<organism evidence="2 3">
    <name type="scientific">Tetrabaena socialis</name>
    <dbReference type="NCBI Taxonomy" id="47790"/>
    <lineage>
        <taxon>Eukaryota</taxon>
        <taxon>Viridiplantae</taxon>
        <taxon>Chlorophyta</taxon>
        <taxon>core chlorophytes</taxon>
        <taxon>Chlorophyceae</taxon>
        <taxon>CS clade</taxon>
        <taxon>Chlamydomonadales</taxon>
        <taxon>Tetrabaenaceae</taxon>
        <taxon>Tetrabaena</taxon>
    </lineage>
</organism>
<gene>
    <name evidence="2" type="ORF">TSOC_000329</name>
</gene>
<reference evidence="2 3" key="1">
    <citation type="journal article" date="2017" name="Mol. Biol. Evol.">
        <title>The 4-celled Tetrabaena socialis nuclear genome reveals the essential components for genetic control of cell number at the origin of multicellularity in the volvocine lineage.</title>
        <authorList>
            <person name="Featherston J."/>
            <person name="Arakaki Y."/>
            <person name="Hanschen E.R."/>
            <person name="Ferris P.J."/>
            <person name="Michod R.E."/>
            <person name="Olson B.J.S.C."/>
            <person name="Nozaki H."/>
            <person name="Durand P.M."/>
        </authorList>
    </citation>
    <scope>NUCLEOTIDE SEQUENCE [LARGE SCALE GENOMIC DNA]</scope>
    <source>
        <strain evidence="2 3">NIES-571</strain>
    </source>
</reference>
<dbReference type="AlphaFoldDB" id="A0A2J8AJN2"/>
<protein>
    <submittedName>
        <fullName evidence="2">Uncharacterized protein</fullName>
    </submittedName>
</protein>
<accession>A0A2J8AJN2</accession>
<dbReference type="EMBL" id="PGGS01000005">
    <property type="protein sequence ID" value="PNH12719.1"/>
    <property type="molecule type" value="Genomic_DNA"/>
</dbReference>
<keyword evidence="3" id="KW-1185">Reference proteome</keyword>
<name>A0A2J8AJN2_9CHLO</name>
<dbReference type="Proteomes" id="UP000236333">
    <property type="component" value="Unassembled WGS sequence"/>
</dbReference>
<sequence length="170" mass="17543">MRAHGPGPGYPSRNTECGEGEAPMPSLSAQELSLLLAWLPHRSARRPRLAMGAASLGFTATAKQSPTSKPTTTMAAGCSVAASDVGSARPESCTAAPCCPPLQAATCSCASASAAGQRFSSAPVRRQGGTWRPWLAKFSAIAVPMDRTSSISRARLPTKTSGTLTARLRS</sequence>
<evidence type="ECO:0000313" key="3">
    <source>
        <dbReference type="Proteomes" id="UP000236333"/>
    </source>
</evidence>
<evidence type="ECO:0000256" key="1">
    <source>
        <dbReference type="SAM" id="MobiDB-lite"/>
    </source>
</evidence>